<organism evidence="1 2">
    <name type="scientific">Candidatus Magnetominusculus xianensis</name>
    <dbReference type="NCBI Taxonomy" id="1748249"/>
    <lineage>
        <taxon>Bacteria</taxon>
        <taxon>Pseudomonadati</taxon>
        <taxon>Nitrospirota</taxon>
        <taxon>Nitrospiria</taxon>
        <taxon>Nitrospirales</taxon>
        <taxon>Nitrospiraceae</taxon>
        <taxon>Candidatus Magnetominusculus</taxon>
    </lineage>
</organism>
<accession>A0ABR5SH02</accession>
<evidence type="ECO:0000313" key="1">
    <source>
        <dbReference type="EMBL" id="KWT90942.1"/>
    </source>
</evidence>
<protein>
    <recommendedName>
        <fullName evidence="3">Secreted protein</fullName>
    </recommendedName>
</protein>
<sequence length="311" mass="34268">MVFTLKSFGKIRSLSLWILACTTMIAVIAVFVCPSPSYAEWADWILNANLSAQYRDNINYTFASDERRGDFITIPSASIGRYYQLGERTRLRLTVDVSGEIYSLYHKLDSVQAGGSFALVQKLGVGHEIPWISLTGSASYLDVSDSSRDSMIYTVGVNAGGYVSERVDLQAGYQYTARRGKDLSAADPGTSGRVFDLNSHRISLTANFLVAPSLVITPGYFFNTGDFVSSAGKKYVDTIKGYAKATAHDDDYGQPLWAYKLNGFAHQFSIGASYALTGHMSLNAGYSHVVGRANGWDYYENIVKFALMYSY</sequence>
<proteinExistence type="predicted"/>
<gene>
    <name evidence="1" type="ORF">ASN18_1026</name>
</gene>
<dbReference type="Proteomes" id="UP000060487">
    <property type="component" value="Unassembled WGS sequence"/>
</dbReference>
<name>A0ABR5SH02_9BACT</name>
<keyword evidence="2" id="KW-1185">Reference proteome</keyword>
<reference evidence="1 2" key="1">
    <citation type="submission" date="2015-11" db="EMBL/GenBank/DDBJ databases">
        <authorList>
            <person name="Lin W."/>
        </authorList>
    </citation>
    <scope>NUCLEOTIDE SEQUENCE [LARGE SCALE GENOMIC DNA]</scope>
    <source>
        <strain evidence="1 2">HCH-1</strain>
    </source>
</reference>
<comment type="caution">
    <text evidence="1">The sequence shown here is derived from an EMBL/GenBank/DDBJ whole genome shotgun (WGS) entry which is preliminary data.</text>
</comment>
<dbReference type="EMBL" id="LNQR01000034">
    <property type="protein sequence ID" value="KWT90942.1"/>
    <property type="molecule type" value="Genomic_DNA"/>
</dbReference>
<evidence type="ECO:0008006" key="3">
    <source>
        <dbReference type="Google" id="ProtNLM"/>
    </source>
</evidence>
<dbReference type="SUPFAM" id="SSF56935">
    <property type="entry name" value="Porins"/>
    <property type="match status" value="1"/>
</dbReference>
<evidence type="ECO:0000313" key="2">
    <source>
        <dbReference type="Proteomes" id="UP000060487"/>
    </source>
</evidence>
<dbReference type="RefSeq" id="WP_085051675.1">
    <property type="nucleotide sequence ID" value="NZ_LNQR01000034.1"/>
</dbReference>